<accession>A0ACC2KLM5</accession>
<evidence type="ECO:0000313" key="2">
    <source>
        <dbReference type="Proteomes" id="UP001234297"/>
    </source>
</evidence>
<dbReference type="Proteomes" id="UP001234297">
    <property type="component" value="Chromosome 10"/>
</dbReference>
<keyword evidence="2" id="KW-1185">Reference proteome</keyword>
<proteinExistence type="predicted"/>
<name>A0ACC2KLM5_PERAE</name>
<sequence>MTPSILGDLSSSLRRSHQHKISSLNPTSSIPALILFTCAGLETSHPSSSPSLSAITVLEPTTHHHLFHLTQPSSSNLSTTSSPPSPSHRQAQETSSPSPLSIIRSLSRLPSQPRPPSAPYVDHRLQPSLSFFVSTRAAHTLIPIHHLPLHLQAHTDPSHHHLGLASSITTLCRSTIPHASSSISHTTPSLPHVVISLSHQTPHVQEERTSKEARQGLGISCQYHRGIWTSSSNGFVIQSKSHSIMH</sequence>
<reference evidence="1 2" key="1">
    <citation type="journal article" date="2022" name="Hortic Res">
        <title>A haplotype resolved chromosomal level avocado genome allows analysis of novel avocado genes.</title>
        <authorList>
            <person name="Nath O."/>
            <person name="Fletcher S.J."/>
            <person name="Hayward A."/>
            <person name="Shaw L.M."/>
            <person name="Masouleh A.K."/>
            <person name="Furtado A."/>
            <person name="Henry R.J."/>
            <person name="Mitter N."/>
        </authorList>
    </citation>
    <scope>NUCLEOTIDE SEQUENCE [LARGE SCALE GENOMIC DNA]</scope>
    <source>
        <strain evidence="2">cv. Hass</strain>
    </source>
</reference>
<protein>
    <submittedName>
        <fullName evidence="1">Uncharacterized protein</fullName>
    </submittedName>
</protein>
<organism evidence="1 2">
    <name type="scientific">Persea americana</name>
    <name type="common">Avocado</name>
    <dbReference type="NCBI Taxonomy" id="3435"/>
    <lineage>
        <taxon>Eukaryota</taxon>
        <taxon>Viridiplantae</taxon>
        <taxon>Streptophyta</taxon>
        <taxon>Embryophyta</taxon>
        <taxon>Tracheophyta</taxon>
        <taxon>Spermatophyta</taxon>
        <taxon>Magnoliopsida</taxon>
        <taxon>Magnoliidae</taxon>
        <taxon>Laurales</taxon>
        <taxon>Lauraceae</taxon>
        <taxon>Persea</taxon>
    </lineage>
</organism>
<gene>
    <name evidence="1" type="ORF">MRB53_030546</name>
</gene>
<evidence type="ECO:0000313" key="1">
    <source>
        <dbReference type="EMBL" id="KAJ8622017.1"/>
    </source>
</evidence>
<dbReference type="EMBL" id="CM056818">
    <property type="protein sequence ID" value="KAJ8622017.1"/>
    <property type="molecule type" value="Genomic_DNA"/>
</dbReference>
<comment type="caution">
    <text evidence="1">The sequence shown here is derived from an EMBL/GenBank/DDBJ whole genome shotgun (WGS) entry which is preliminary data.</text>
</comment>